<dbReference type="EMBL" id="OV696686">
    <property type="protein sequence ID" value="CAH1232613.1"/>
    <property type="molecule type" value="Genomic_DNA"/>
</dbReference>
<protein>
    <submittedName>
        <fullName evidence="5">Hypp478 protein</fullName>
    </submittedName>
</protein>
<organism evidence="5 6">
    <name type="scientific">Branchiostoma lanceolatum</name>
    <name type="common">Common lancelet</name>
    <name type="synonym">Amphioxus lanceolatum</name>
    <dbReference type="NCBI Taxonomy" id="7740"/>
    <lineage>
        <taxon>Eukaryota</taxon>
        <taxon>Metazoa</taxon>
        <taxon>Chordata</taxon>
        <taxon>Cephalochordata</taxon>
        <taxon>Leptocardii</taxon>
        <taxon>Amphioxiformes</taxon>
        <taxon>Branchiostomatidae</taxon>
        <taxon>Branchiostoma</taxon>
    </lineage>
</organism>
<keyword evidence="1" id="KW-1015">Disulfide bond</keyword>
<dbReference type="CDD" id="cd00041">
    <property type="entry name" value="CUB"/>
    <property type="match status" value="1"/>
</dbReference>
<reference evidence="5" key="1">
    <citation type="submission" date="2022-01" db="EMBL/GenBank/DDBJ databases">
        <authorList>
            <person name="Braso-Vives M."/>
        </authorList>
    </citation>
    <scope>NUCLEOTIDE SEQUENCE</scope>
</reference>
<dbReference type="PROSITE" id="PS01180">
    <property type="entry name" value="CUB"/>
    <property type="match status" value="1"/>
</dbReference>
<evidence type="ECO:0000256" key="1">
    <source>
        <dbReference type="ARBA" id="ARBA00023157"/>
    </source>
</evidence>
<proteinExistence type="predicted"/>
<accession>A0A8J9YQW2</accession>
<feature type="domain" description="CUB" evidence="4">
    <location>
        <begin position="1"/>
        <end position="42"/>
    </location>
</feature>
<keyword evidence="6" id="KW-1185">Reference proteome</keyword>
<evidence type="ECO:0000313" key="5">
    <source>
        <dbReference type="EMBL" id="CAH1232613.1"/>
    </source>
</evidence>
<dbReference type="Pfam" id="PF00431">
    <property type="entry name" value="CUB"/>
    <property type="match status" value="1"/>
</dbReference>
<evidence type="ECO:0000313" key="6">
    <source>
        <dbReference type="Proteomes" id="UP000838412"/>
    </source>
</evidence>
<name>A0A8J9YQW2_BRALA</name>
<evidence type="ECO:0000256" key="3">
    <source>
        <dbReference type="SAM" id="MobiDB-lite"/>
    </source>
</evidence>
<evidence type="ECO:0000259" key="4">
    <source>
        <dbReference type="PROSITE" id="PS01180"/>
    </source>
</evidence>
<comment type="caution">
    <text evidence="2">Lacks conserved residue(s) required for the propagation of feature annotation.</text>
</comment>
<feature type="region of interest" description="Disordered" evidence="3">
    <location>
        <begin position="57"/>
        <end position="104"/>
    </location>
</feature>
<dbReference type="SUPFAM" id="SSF49854">
    <property type="entry name" value="Spermadhesin, CUB domain"/>
    <property type="match status" value="1"/>
</dbReference>
<dbReference type="Proteomes" id="UP000838412">
    <property type="component" value="Chromosome 1"/>
</dbReference>
<dbReference type="Gene3D" id="2.60.120.290">
    <property type="entry name" value="Spermadhesin, CUB domain"/>
    <property type="match status" value="1"/>
</dbReference>
<dbReference type="InterPro" id="IPR000859">
    <property type="entry name" value="CUB_dom"/>
</dbReference>
<dbReference type="InterPro" id="IPR035914">
    <property type="entry name" value="Sperma_CUB_dom_sf"/>
</dbReference>
<dbReference type="InterPro" id="IPR045860">
    <property type="entry name" value="Snake_toxin-like_sf"/>
</dbReference>
<gene>
    <name evidence="5" type="primary">Hypp478</name>
    <name evidence="5" type="ORF">BLAG_LOCUS1658</name>
</gene>
<dbReference type="SUPFAM" id="SSF57302">
    <property type="entry name" value="Snake toxin-like"/>
    <property type="match status" value="1"/>
</dbReference>
<evidence type="ECO:0000256" key="2">
    <source>
        <dbReference type="PROSITE-ProRule" id="PRU00059"/>
    </source>
</evidence>
<dbReference type="AlphaFoldDB" id="A0A8J9YQW2"/>
<sequence>MGRFCGSTVPGPLITSGNTALLHFRSDTSVTGKGFELKWNLDGTTTISSVATVSGGSGVTTASTTLRDTGTTRRSDKVTAATKGSDPAVKTSGRPVTTTRHKSTTKWSDIVTATTDGSGASRVSSVGPLQATWYTSTTKRPGIVTASWDNFTLNTEEYTENIICYVCEGKSPACLRGEGLEVFAMECREDEACWVERITERRTRAVYYRRSCQPKCPDYWQEEVCMTADGQAEVCSLCCTGDRCNTHVLTGHSDARGQSDTAETTVASLRLVSIMALTVCLDILAIAA</sequence>
<dbReference type="OrthoDB" id="10149280at2759"/>